<feature type="transmembrane region" description="Helical" evidence="1">
    <location>
        <begin position="12"/>
        <end position="31"/>
    </location>
</feature>
<gene>
    <name evidence="2" type="ORF">ACFPM7_15790</name>
</gene>
<proteinExistence type="predicted"/>
<feature type="transmembrane region" description="Helical" evidence="1">
    <location>
        <begin position="38"/>
        <end position="55"/>
    </location>
</feature>
<dbReference type="EMBL" id="JBHSKF010000006">
    <property type="protein sequence ID" value="MFC5288523.1"/>
    <property type="molecule type" value="Genomic_DNA"/>
</dbReference>
<dbReference type="RefSeq" id="WP_378248368.1">
    <property type="nucleotide sequence ID" value="NZ_JBHSKF010000006.1"/>
</dbReference>
<comment type="caution">
    <text evidence="2">The sequence shown here is derived from an EMBL/GenBank/DDBJ whole genome shotgun (WGS) entry which is preliminary data.</text>
</comment>
<feature type="transmembrane region" description="Helical" evidence="1">
    <location>
        <begin position="75"/>
        <end position="93"/>
    </location>
</feature>
<name>A0ABW0EQA6_9PSEU</name>
<evidence type="ECO:0000313" key="2">
    <source>
        <dbReference type="EMBL" id="MFC5288523.1"/>
    </source>
</evidence>
<feature type="transmembrane region" description="Helical" evidence="1">
    <location>
        <begin position="160"/>
        <end position="181"/>
    </location>
</feature>
<reference evidence="3" key="1">
    <citation type="journal article" date="2019" name="Int. J. Syst. Evol. Microbiol.">
        <title>The Global Catalogue of Microorganisms (GCM) 10K type strain sequencing project: providing services to taxonomists for standard genome sequencing and annotation.</title>
        <authorList>
            <consortium name="The Broad Institute Genomics Platform"/>
            <consortium name="The Broad Institute Genome Sequencing Center for Infectious Disease"/>
            <person name="Wu L."/>
            <person name="Ma J."/>
        </authorList>
    </citation>
    <scope>NUCLEOTIDE SEQUENCE [LARGE SCALE GENOMIC DNA]</scope>
    <source>
        <strain evidence="3">CCUG 59778</strain>
    </source>
</reference>
<evidence type="ECO:0008006" key="4">
    <source>
        <dbReference type="Google" id="ProtNLM"/>
    </source>
</evidence>
<organism evidence="2 3">
    <name type="scientific">Actinokineospora guangxiensis</name>
    <dbReference type="NCBI Taxonomy" id="1490288"/>
    <lineage>
        <taxon>Bacteria</taxon>
        <taxon>Bacillati</taxon>
        <taxon>Actinomycetota</taxon>
        <taxon>Actinomycetes</taxon>
        <taxon>Pseudonocardiales</taxon>
        <taxon>Pseudonocardiaceae</taxon>
        <taxon>Actinokineospora</taxon>
    </lineage>
</organism>
<keyword evidence="1" id="KW-0812">Transmembrane</keyword>
<keyword evidence="1" id="KW-0472">Membrane</keyword>
<accession>A0ABW0EQA6</accession>
<sequence>MRWPLLYARSHRVPAAALTAVAGIGLLGLLARAGENPQIAALAAAVGAAALTTGLSGTDPALDRTAAFSWPPRRALHLLLGTVFVAGAVLLLAPVASGPLLLRDVVGLVGAGALGAVVFGAEYAWLLPITWAASTLLLPADDSGVGQVLTWPVQPAGTPVATVTAAVLGCAGLLAQSALGARRHRR</sequence>
<evidence type="ECO:0000313" key="3">
    <source>
        <dbReference type="Proteomes" id="UP001596157"/>
    </source>
</evidence>
<evidence type="ECO:0000256" key="1">
    <source>
        <dbReference type="SAM" id="Phobius"/>
    </source>
</evidence>
<keyword evidence="3" id="KW-1185">Reference proteome</keyword>
<protein>
    <recommendedName>
        <fullName evidence="4">ABC transporter</fullName>
    </recommendedName>
</protein>
<feature type="transmembrane region" description="Helical" evidence="1">
    <location>
        <begin position="105"/>
        <end position="126"/>
    </location>
</feature>
<dbReference type="Proteomes" id="UP001596157">
    <property type="component" value="Unassembled WGS sequence"/>
</dbReference>
<keyword evidence="1" id="KW-1133">Transmembrane helix</keyword>